<evidence type="ECO:0000313" key="3">
    <source>
        <dbReference type="Proteomes" id="UP000799771"/>
    </source>
</evidence>
<feature type="region of interest" description="Disordered" evidence="1">
    <location>
        <begin position="1"/>
        <end position="32"/>
    </location>
</feature>
<organism evidence="2 3">
    <name type="scientific">Dothidotthia symphoricarpi CBS 119687</name>
    <dbReference type="NCBI Taxonomy" id="1392245"/>
    <lineage>
        <taxon>Eukaryota</taxon>
        <taxon>Fungi</taxon>
        <taxon>Dikarya</taxon>
        <taxon>Ascomycota</taxon>
        <taxon>Pezizomycotina</taxon>
        <taxon>Dothideomycetes</taxon>
        <taxon>Pleosporomycetidae</taxon>
        <taxon>Pleosporales</taxon>
        <taxon>Dothidotthiaceae</taxon>
        <taxon>Dothidotthia</taxon>
    </lineage>
</organism>
<dbReference type="AlphaFoldDB" id="A0A6A6A0G9"/>
<dbReference type="GeneID" id="54411435"/>
<dbReference type="OrthoDB" id="3788765at2759"/>
<sequence>MSPSNTNTDTDTEMPDIPSPTTQAHNAKPSPNLINHLTQKLAQADLNSGKHAQWICFPLGTTLDEQLLILAGAKDWKLAGGNAEVGGEEKMQPTSSARIPEAALAKSKTAEDIQTRNAISTTPPTAFSTHQPYAQTKYQPRLQRIYTEI</sequence>
<protein>
    <submittedName>
        <fullName evidence="2">Uncharacterized protein</fullName>
    </submittedName>
</protein>
<keyword evidence="3" id="KW-1185">Reference proteome</keyword>
<dbReference type="EMBL" id="ML977521">
    <property type="protein sequence ID" value="KAF2124071.1"/>
    <property type="molecule type" value="Genomic_DNA"/>
</dbReference>
<name>A0A6A6A0G9_9PLEO</name>
<reference evidence="2" key="1">
    <citation type="journal article" date="2020" name="Stud. Mycol.">
        <title>101 Dothideomycetes genomes: a test case for predicting lifestyles and emergence of pathogens.</title>
        <authorList>
            <person name="Haridas S."/>
            <person name="Albert R."/>
            <person name="Binder M."/>
            <person name="Bloem J."/>
            <person name="Labutti K."/>
            <person name="Salamov A."/>
            <person name="Andreopoulos B."/>
            <person name="Baker S."/>
            <person name="Barry K."/>
            <person name="Bills G."/>
            <person name="Bluhm B."/>
            <person name="Cannon C."/>
            <person name="Castanera R."/>
            <person name="Culley D."/>
            <person name="Daum C."/>
            <person name="Ezra D."/>
            <person name="Gonzalez J."/>
            <person name="Henrissat B."/>
            <person name="Kuo A."/>
            <person name="Liang C."/>
            <person name="Lipzen A."/>
            <person name="Lutzoni F."/>
            <person name="Magnuson J."/>
            <person name="Mondo S."/>
            <person name="Nolan M."/>
            <person name="Ohm R."/>
            <person name="Pangilinan J."/>
            <person name="Park H.-J."/>
            <person name="Ramirez L."/>
            <person name="Alfaro M."/>
            <person name="Sun H."/>
            <person name="Tritt A."/>
            <person name="Yoshinaga Y."/>
            <person name="Zwiers L.-H."/>
            <person name="Turgeon B."/>
            <person name="Goodwin S."/>
            <person name="Spatafora J."/>
            <person name="Crous P."/>
            <person name="Grigoriev I."/>
        </authorList>
    </citation>
    <scope>NUCLEOTIDE SEQUENCE</scope>
    <source>
        <strain evidence="2">CBS 119687</strain>
    </source>
</reference>
<gene>
    <name evidence="2" type="ORF">P153DRAFT_391106</name>
</gene>
<accession>A0A6A6A0G9</accession>
<evidence type="ECO:0000256" key="1">
    <source>
        <dbReference type="SAM" id="MobiDB-lite"/>
    </source>
</evidence>
<dbReference type="Proteomes" id="UP000799771">
    <property type="component" value="Unassembled WGS sequence"/>
</dbReference>
<dbReference type="RefSeq" id="XP_033518464.1">
    <property type="nucleotide sequence ID" value="XM_033671003.1"/>
</dbReference>
<evidence type="ECO:0000313" key="2">
    <source>
        <dbReference type="EMBL" id="KAF2124071.1"/>
    </source>
</evidence>
<proteinExistence type="predicted"/>